<dbReference type="Gene3D" id="2.170.140.10">
    <property type="entry name" value="Chitin binding domain"/>
    <property type="match status" value="1"/>
</dbReference>
<dbReference type="VEuPathDB" id="VectorBase:AATE018862"/>
<organism evidence="1">
    <name type="scientific">Anopheles atroparvus</name>
    <name type="common">European mosquito</name>
    <dbReference type="NCBI Taxonomy" id="41427"/>
    <lineage>
        <taxon>Eukaryota</taxon>
        <taxon>Metazoa</taxon>
        <taxon>Ecdysozoa</taxon>
        <taxon>Arthropoda</taxon>
        <taxon>Hexapoda</taxon>
        <taxon>Insecta</taxon>
        <taxon>Pterygota</taxon>
        <taxon>Neoptera</taxon>
        <taxon>Endopterygota</taxon>
        <taxon>Diptera</taxon>
        <taxon>Nematocera</taxon>
        <taxon>Culicoidea</taxon>
        <taxon>Culicidae</taxon>
        <taxon>Anophelinae</taxon>
        <taxon>Anopheles</taxon>
    </lineage>
</organism>
<dbReference type="EnsemblMetazoa" id="AATE018862-RA">
    <property type="protein sequence ID" value="AATE018862-PA.1"/>
    <property type="gene ID" value="AATE018862"/>
</dbReference>
<accession>A0A182JIT6</accession>
<reference evidence="1" key="1">
    <citation type="submission" date="2022-08" db="UniProtKB">
        <authorList>
            <consortium name="EnsemblMetazoa"/>
        </authorList>
    </citation>
    <scope>IDENTIFICATION</scope>
    <source>
        <strain evidence="1">EBRO</strain>
    </source>
</reference>
<dbReference type="STRING" id="41427.A0A182JIT6"/>
<sequence length="246" mass="26426">MFRCSTVVPEAALSVMVSALLWAGLLMSSTAQQALRTAVSTAASCYNASSAPDYLCPPDVASLRLPHETSCAKYYVCENGKATEMCCAGSFRSGRRFFSTKTQSCGRSSRSCRSNPRVLIRNVTACRPVHSDAPGLAGATANVCPRPFVPYPNVANATGVLVCNEDGSAYLAHCPLTSTGIQTVFINGKCRLRQLLRGRYKWERLLRSPGLYPPNGAPMLSRVVARSRAGIRPLATSDERVSAKKA</sequence>
<dbReference type="InterPro" id="IPR036508">
    <property type="entry name" value="Chitin-bd_dom_sf"/>
</dbReference>
<evidence type="ECO:0000313" key="1">
    <source>
        <dbReference type="EnsemblMetazoa" id="AATE018862-PA.1"/>
    </source>
</evidence>
<dbReference type="PROSITE" id="PS50940">
    <property type="entry name" value="CHIT_BIND_II"/>
    <property type="match status" value="1"/>
</dbReference>
<protein>
    <submittedName>
        <fullName evidence="1">Uncharacterized protein</fullName>
    </submittedName>
</protein>
<dbReference type="SUPFAM" id="SSF57625">
    <property type="entry name" value="Invertebrate chitin-binding proteins"/>
    <property type="match status" value="1"/>
</dbReference>
<proteinExistence type="predicted"/>
<dbReference type="Pfam" id="PF01607">
    <property type="entry name" value="CBM_14"/>
    <property type="match status" value="1"/>
</dbReference>
<dbReference type="AlphaFoldDB" id="A0A182JIT6"/>
<dbReference type="InterPro" id="IPR002557">
    <property type="entry name" value="Chitin-bd_dom"/>
</dbReference>
<name>A0A182JIT6_ANOAO</name>
<dbReference type="GO" id="GO:0005576">
    <property type="term" value="C:extracellular region"/>
    <property type="evidence" value="ECO:0007669"/>
    <property type="project" value="InterPro"/>
</dbReference>
<dbReference type="GO" id="GO:0008061">
    <property type="term" value="F:chitin binding"/>
    <property type="evidence" value="ECO:0007669"/>
    <property type="project" value="InterPro"/>
</dbReference>